<protein>
    <submittedName>
        <fullName evidence="9">ABC transporter permease</fullName>
    </submittedName>
</protein>
<accession>A0A9X4AF97</accession>
<dbReference type="InterPro" id="IPR035906">
    <property type="entry name" value="MetI-like_sf"/>
</dbReference>
<evidence type="ECO:0000313" key="9">
    <source>
        <dbReference type="EMBL" id="MDC3415823.1"/>
    </source>
</evidence>
<dbReference type="GO" id="GO:0005886">
    <property type="term" value="C:plasma membrane"/>
    <property type="evidence" value="ECO:0007669"/>
    <property type="project" value="UniProtKB-SubCell"/>
</dbReference>
<dbReference type="Gene3D" id="1.10.3720.10">
    <property type="entry name" value="MetI-like"/>
    <property type="match status" value="1"/>
</dbReference>
<dbReference type="InterPro" id="IPR000515">
    <property type="entry name" value="MetI-like"/>
</dbReference>
<dbReference type="PROSITE" id="PS50928">
    <property type="entry name" value="ABC_TM1"/>
    <property type="match status" value="1"/>
</dbReference>
<comment type="similarity">
    <text evidence="7">Belongs to the binding-protein-dependent transport system permease family.</text>
</comment>
<dbReference type="Pfam" id="PF19300">
    <property type="entry name" value="BPD_transp_1_N"/>
    <property type="match status" value="1"/>
</dbReference>
<feature type="transmembrane region" description="Helical" evidence="7">
    <location>
        <begin position="281"/>
        <end position="307"/>
    </location>
</feature>
<dbReference type="RefSeq" id="WP_272444797.1">
    <property type="nucleotide sequence ID" value="NZ_JAMQKC010000002.1"/>
</dbReference>
<feature type="transmembrane region" description="Helical" evidence="7">
    <location>
        <begin position="235"/>
        <end position="261"/>
    </location>
</feature>
<sequence length="314" mass="34157">MGRYILKRLLIAIPVLIGISFISFFLVRLVPGDTVTALLGSNYNEEQALILREKLGLDQPLIVQYGLWMANVLQGDLGYSSFTNQPVATALMERLPITIELTVISVVFALIIAIPLGTYAAVKRNSPMDYGASFFGMFGISVPNFWLGTIMILVFSLHWGILPSGGFVGLAEDLGGNIRSMAMPGIALGTAVGAVVMRMTRSSMLEVVGEEYMKMAKAKGVSQSRWIWKHGLKNALIPVITVVGIQTGYLLGGSVVIEQIFSLPGVGRLALQAIANRDYSLLQGAILLIATTFVIINLIVDILYAYLNPKIRYD</sequence>
<proteinExistence type="inferred from homology"/>
<dbReference type="AlphaFoldDB" id="A0A9X4AF97"/>
<dbReference type="Pfam" id="PF00528">
    <property type="entry name" value="BPD_transp_1"/>
    <property type="match status" value="1"/>
</dbReference>
<evidence type="ECO:0000256" key="3">
    <source>
        <dbReference type="ARBA" id="ARBA00022475"/>
    </source>
</evidence>
<feature type="transmembrane region" description="Helical" evidence="7">
    <location>
        <begin position="101"/>
        <end position="122"/>
    </location>
</feature>
<keyword evidence="10" id="KW-1185">Reference proteome</keyword>
<gene>
    <name evidence="9" type="ORF">NC799_02735</name>
</gene>
<evidence type="ECO:0000256" key="1">
    <source>
        <dbReference type="ARBA" id="ARBA00004651"/>
    </source>
</evidence>
<dbReference type="GO" id="GO:0055085">
    <property type="term" value="P:transmembrane transport"/>
    <property type="evidence" value="ECO:0007669"/>
    <property type="project" value="InterPro"/>
</dbReference>
<dbReference type="PANTHER" id="PTHR43163:SF6">
    <property type="entry name" value="DIPEPTIDE TRANSPORT SYSTEM PERMEASE PROTEIN DPPB-RELATED"/>
    <property type="match status" value="1"/>
</dbReference>
<keyword evidence="2 7" id="KW-0813">Transport</keyword>
<feature type="transmembrane region" description="Helical" evidence="7">
    <location>
        <begin position="181"/>
        <end position="197"/>
    </location>
</feature>
<dbReference type="CDD" id="cd06261">
    <property type="entry name" value="TM_PBP2"/>
    <property type="match status" value="1"/>
</dbReference>
<evidence type="ECO:0000256" key="6">
    <source>
        <dbReference type="ARBA" id="ARBA00023136"/>
    </source>
</evidence>
<feature type="transmembrane region" description="Helical" evidence="7">
    <location>
        <begin position="9"/>
        <end position="30"/>
    </location>
</feature>
<evidence type="ECO:0000256" key="5">
    <source>
        <dbReference type="ARBA" id="ARBA00022989"/>
    </source>
</evidence>
<reference evidence="9" key="1">
    <citation type="submission" date="2022-06" db="EMBL/GenBank/DDBJ databases">
        <title>Aquibacillus sp. a new bacterium isolated from soil saline samples.</title>
        <authorList>
            <person name="Galisteo C."/>
            <person name="De La Haba R."/>
            <person name="Sanchez-Porro C."/>
            <person name="Ventosa A."/>
        </authorList>
    </citation>
    <scope>NUCLEOTIDE SEQUENCE</scope>
    <source>
        <strain evidence="9">3ASR75-54</strain>
    </source>
</reference>
<organism evidence="9 10">
    <name type="scientific">Aquibacillus salsiterrae</name>
    <dbReference type="NCBI Taxonomy" id="2950439"/>
    <lineage>
        <taxon>Bacteria</taxon>
        <taxon>Bacillati</taxon>
        <taxon>Bacillota</taxon>
        <taxon>Bacilli</taxon>
        <taxon>Bacillales</taxon>
        <taxon>Bacillaceae</taxon>
        <taxon>Aquibacillus</taxon>
    </lineage>
</organism>
<dbReference type="InterPro" id="IPR045621">
    <property type="entry name" value="BPD_transp_1_N"/>
</dbReference>
<keyword evidence="6 7" id="KW-0472">Membrane</keyword>
<evidence type="ECO:0000256" key="7">
    <source>
        <dbReference type="RuleBase" id="RU363032"/>
    </source>
</evidence>
<keyword evidence="4 7" id="KW-0812">Transmembrane</keyword>
<dbReference type="Proteomes" id="UP001145069">
    <property type="component" value="Unassembled WGS sequence"/>
</dbReference>
<keyword evidence="3" id="KW-1003">Cell membrane</keyword>
<dbReference type="EMBL" id="JAMQKC010000002">
    <property type="protein sequence ID" value="MDC3415823.1"/>
    <property type="molecule type" value="Genomic_DNA"/>
</dbReference>
<keyword evidence="5 7" id="KW-1133">Transmembrane helix</keyword>
<comment type="caution">
    <text evidence="9">The sequence shown here is derived from an EMBL/GenBank/DDBJ whole genome shotgun (WGS) entry which is preliminary data.</text>
</comment>
<evidence type="ECO:0000313" key="10">
    <source>
        <dbReference type="Proteomes" id="UP001145069"/>
    </source>
</evidence>
<feature type="domain" description="ABC transmembrane type-1" evidence="8">
    <location>
        <begin position="95"/>
        <end position="304"/>
    </location>
</feature>
<evidence type="ECO:0000256" key="4">
    <source>
        <dbReference type="ARBA" id="ARBA00022692"/>
    </source>
</evidence>
<feature type="transmembrane region" description="Helical" evidence="7">
    <location>
        <begin position="134"/>
        <end position="161"/>
    </location>
</feature>
<evidence type="ECO:0000256" key="2">
    <source>
        <dbReference type="ARBA" id="ARBA00022448"/>
    </source>
</evidence>
<evidence type="ECO:0000259" key="8">
    <source>
        <dbReference type="PROSITE" id="PS50928"/>
    </source>
</evidence>
<name>A0A9X4AF97_9BACI</name>
<dbReference type="PANTHER" id="PTHR43163">
    <property type="entry name" value="DIPEPTIDE TRANSPORT SYSTEM PERMEASE PROTEIN DPPB-RELATED"/>
    <property type="match status" value="1"/>
</dbReference>
<dbReference type="SUPFAM" id="SSF161098">
    <property type="entry name" value="MetI-like"/>
    <property type="match status" value="1"/>
</dbReference>
<comment type="subcellular location">
    <subcellularLocation>
        <location evidence="1 7">Cell membrane</location>
        <topology evidence="1 7">Multi-pass membrane protein</topology>
    </subcellularLocation>
</comment>